<dbReference type="Proteomes" id="UP001629113">
    <property type="component" value="Unassembled WGS sequence"/>
</dbReference>
<comment type="caution">
    <text evidence="2">The sequence shown here is derived from an EMBL/GenBank/DDBJ whole genome shotgun (WGS) entry which is preliminary data.</text>
</comment>
<keyword evidence="3" id="KW-1185">Reference proteome</keyword>
<organism evidence="2 3">
    <name type="scientific">Phlyctema vagabunda</name>
    <dbReference type="NCBI Taxonomy" id="108571"/>
    <lineage>
        <taxon>Eukaryota</taxon>
        <taxon>Fungi</taxon>
        <taxon>Dikarya</taxon>
        <taxon>Ascomycota</taxon>
        <taxon>Pezizomycotina</taxon>
        <taxon>Leotiomycetes</taxon>
        <taxon>Helotiales</taxon>
        <taxon>Dermateaceae</taxon>
        <taxon>Phlyctema</taxon>
    </lineage>
</organism>
<evidence type="ECO:0000313" key="3">
    <source>
        <dbReference type="Proteomes" id="UP001629113"/>
    </source>
</evidence>
<protein>
    <submittedName>
        <fullName evidence="2">Uncharacterized protein</fullName>
    </submittedName>
</protein>
<dbReference type="EMBL" id="JBFCZG010000011">
    <property type="protein sequence ID" value="KAL3417197.1"/>
    <property type="molecule type" value="Genomic_DNA"/>
</dbReference>
<reference evidence="2 3" key="1">
    <citation type="submission" date="2024-06" db="EMBL/GenBank/DDBJ databases">
        <title>Complete genome of Phlyctema vagabunda strain 19-DSS-EL-015.</title>
        <authorList>
            <person name="Fiorenzani C."/>
        </authorList>
    </citation>
    <scope>NUCLEOTIDE SEQUENCE [LARGE SCALE GENOMIC DNA]</scope>
    <source>
        <strain evidence="2 3">19-DSS-EL-015</strain>
    </source>
</reference>
<name>A0ABR4P1L2_9HELO</name>
<proteinExistence type="predicted"/>
<accession>A0ABR4P1L2</accession>
<feature type="compositionally biased region" description="Polar residues" evidence="1">
    <location>
        <begin position="62"/>
        <end position="71"/>
    </location>
</feature>
<evidence type="ECO:0000313" key="2">
    <source>
        <dbReference type="EMBL" id="KAL3417197.1"/>
    </source>
</evidence>
<gene>
    <name evidence="2" type="ORF">PVAG01_11197</name>
</gene>
<evidence type="ECO:0000256" key="1">
    <source>
        <dbReference type="SAM" id="MobiDB-lite"/>
    </source>
</evidence>
<feature type="region of interest" description="Disordered" evidence="1">
    <location>
        <begin position="1"/>
        <end position="73"/>
    </location>
</feature>
<feature type="compositionally biased region" description="Basic and acidic residues" evidence="1">
    <location>
        <begin position="42"/>
        <end position="61"/>
    </location>
</feature>
<sequence>MTKSHSHGKSSSHSLRPRTSKVGSGKKDPSDICQSKGRSHSKAKELNKRIHPESEHLEEAHTSSSDPTSMSALVLEQDTDPGHYCRYATFSMTSLSTTLPYSISSTSSDPHHFLLSPQNFKTHIPVDFRGVGGWTNDFELDNVPETLEESIDDSLVNLDGGK</sequence>
<feature type="compositionally biased region" description="Basic residues" evidence="1">
    <location>
        <begin position="1"/>
        <end position="19"/>
    </location>
</feature>